<dbReference type="OrthoDB" id="5362512at2759"/>
<accession>A0A6A6T8W7</accession>
<dbReference type="Proteomes" id="UP000799324">
    <property type="component" value="Unassembled WGS sequence"/>
</dbReference>
<dbReference type="PANTHER" id="PTHR33112:SF10">
    <property type="entry name" value="TOL"/>
    <property type="match status" value="1"/>
</dbReference>
<feature type="domain" description="Heterokaryon incompatibility" evidence="1">
    <location>
        <begin position="99"/>
        <end position="251"/>
    </location>
</feature>
<dbReference type="Pfam" id="PF06985">
    <property type="entry name" value="HET"/>
    <property type="match status" value="1"/>
</dbReference>
<sequence length="556" mass="63786">MAHSDPSLRIIAELSVEKIKAGSRSKTPSSTITSSLSQSQEEDDLIRHWVTDCVGNHSSCGRGRSRDDYVPSRLVHIGACGSMWTLHLASRGEILSHKYISLSYRWGSYQQLKLTTENLDQFRSENHISSLPKTFRDLFYVARLLSVDYIWIDSLCIIQDSVADWEFESRQMRSVYANSYCTVAASWGSDPTSGLYQHRSLQPALRCAFIKTNWESLQNADLDTLRVFPFDGWNQTLCTHPLHSRGWALQERYLSARVLYFTRDQILWECDKHRLCQLFPYDAPEVYTNAGRHRPRLSSFIGRDSPDQQIAMSTELHTAWHDIVRLYSQAKLTKVSDKFVALDGLVKLFAQLSGDTYIAGLWLSTLWEDLLWCTYGWDNLQRYSEYVAPTWSWASVNGPVWYSGYFENTVYPTQLSSYQIQTSSKLPGSKGTWIYDFLELRGYAPSFVVDAPYKWETVDEELQTICTIDVGKKHLMSATVFFLLLRLSPHPNSQHYTGEGIALVHAENSTEEFVRVGRFSIEKESEKHLNRFGMLRTAAGDVIVDPSVEKRTFKII</sequence>
<dbReference type="InterPro" id="IPR010730">
    <property type="entry name" value="HET"/>
</dbReference>
<dbReference type="EMBL" id="MU004350">
    <property type="protein sequence ID" value="KAF2655383.1"/>
    <property type="molecule type" value="Genomic_DNA"/>
</dbReference>
<dbReference type="AlphaFoldDB" id="A0A6A6T8W7"/>
<proteinExistence type="predicted"/>
<organism evidence="2 3">
    <name type="scientific">Lophiostoma macrostomum CBS 122681</name>
    <dbReference type="NCBI Taxonomy" id="1314788"/>
    <lineage>
        <taxon>Eukaryota</taxon>
        <taxon>Fungi</taxon>
        <taxon>Dikarya</taxon>
        <taxon>Ascomycota</taxon>
        <taxon>Pezizomycotina</taxon>
        <taxon>Dothideomycetes</taxon>
        <taxon>Pleosporomycetidae</taxon>
        <taxon>Pleosporales</taxon>
        <taxon>Lophiostomataceae</taxon>
        <taxon>Lophiostoma</taxon>
    </lineage>
</organism>
<reference evidence="2" key="1">
    <citation type="journal article" date="2020" name="Stud. Mycol.">
        <title>101 Dothideomycetes genomes: a test case for predicting lifestyles and emergence of pathogens.</title>
        <authorList>
            <person name="Haridas S."/>
            <person name="Albert R."/>
            <person name="Binder M."/>
            <person name="Bloem J."/>
            <person name="Labutti K."/>
            <person name="Salamov A."/>
            <person name="Andreopoulos B."/>
            <person name="Baker S."/>
            <person name="Barry K."/>
            <person name="Bills G."/>
            <person name="Bluhm B."/>
            <person name="Cannon C."/>
            <person name="Castanera R."/>
            <person name="Culley D."/>
            <person name="Daum C."/>
            <person name="Ezra D."/>
            <person name="Gonzalez J."/>
            <person name="Henrissat B."/>
            <person name="Kuo A."/>
            <person name="Liang C."/>
            <person name="Lipzen A."/>
            <person name="Lutzoni F."/>
            <person name="Magnuson J."/>
            <person name="Mondo S."/>
            <person name="Nolan M."/>
            <person name="Ohm R."/>
            <person name="Pangilinan J."/>
            <person name="Park H.-J."/>
            <person name="Ramirez L."/>
            <person name="Alfaro M."/>
            <person name="Sun H."/>
            <person name="Tritt A."/>
            <person name="Yoshinaga Y."/>
            <person name="Zwiers L.-H."/>
            <person name="Turgeon B."/>
            <person name="Goodwin S."/>
            <person name="Spatafora J."/>
            <person name="Crous P."/>
            <person name="Grigoriev I."/>
        </authorList>
    </citation>
    <scope>NUCLEOTIDE SEQUENCE</scope>
    <source>
        <strain evidence="2">CBS 122681</strain>
    </source>
</reference>
<evidence type="ECO:0000313" key="3">
    <source>
        <dbReference type="Proteomes" id="UP000799324"/>
    </source>
</evidence>
<name>A0A6A6T8W7_9PLEO</name>
<gene>
    <name evidence="2" type="ORF">K491DRAFT_678948</name>
</gene>
<protein>
    <submittedName>
        <fullName evidence="2">HET-domain-containing protein</fullName>
    </submittedName>
</protein>
<evidence type="ECO:0000313" key="2">
    <source>
        <dbReference type="EMBL" id="KAF2655383.1"/>
    </source>
</evidence>
<dbReference type="PANTHER" id="PTHR33112">
    <property type="entry name" value="DOMAIN PROTEIN, PUTATIVE-RELATED"/>
    <property type="match status" value="1"/>
</dbReference>
<keyword evidence="3" id="KW-1185">Reference proteome</keyword>
<evidence type="ECO:0000259" key="1">
    <source>
        <dbReference type="Pfam" id="PF06985"/>
    </source>
</evidence>